<feature type="domain" description="C2H2-type" evidence="5">
    <location>
        <begin position="22"/>
        <end position="49"/>
    </location>
</feature>
<evidence type="ECO:0000313" key="7">
    <source>
        <dbReference type="Proteomes" id="UP001227543"/>
    </source>
</evidence>
<keyword evidence="3" id="KW-0862">Zinc</keyword>
<dbReference type="PANTHER" id="PTHR23235">
    <property type="entry name" value="KRUEPPEL-LIKE TRANSCRIPTION FACTOR"/>
    <property type="match status" value="1"/>
</dbReference>
<dbReference type="PANTHER" id="PTHR23235:SF120">
    <property type="entry name" value="KRUPPEL-LIKE FACTOR 15"/>
    <property type="match status" value="1"/>
</dbReference>
<name>A0ABQ9QKI7_9PEZI</name>
<keyword evidence="7" id="KW-1185">Reference proteome</keyword>
<dbReference type="Gene3D" id="3.30.160.60">
    <property type="entry name" value="Classic Zinc Finger"/>
    <property type="match status" value="1"/>
</dbReference>
<sequence length="123" mass="13889">MSSLPMASQSVETPAATEPALHVCSICDRSFMRRDHLKRHKQTHITEKPIECNYCGRKFARSATPRAASRRPKAAGLERLHGLISPPQNMLILRHLTYQVLRRFSMQSLRGKESPVSIQPPST</sequence>
<dbReference type="Proteomes" id="UP001227543">
    <property type="component" value="Unassembled WGS sequence"/>
</dbReference>
<dbReference type="RefSeq" id="XP_060373695.1">
    <property type="nucleotide sequence ID" value="XM_060531733.1"/>
</dbReference>
<evidence type="ECO:0000256" key="1">
    <source>
        <dbReference type="ARBA" id="ARBA00022723"/>
    </source>
</evidence>
<keyword evidence="2 4" id="KW-0863">Zinc-finger</keyword>
<keyword evidence="1" id="KW-0479">Metal-binding</keyword>
<proteinExistence type="predicted"/>
<dbReference type="SMART" id="SM00355">
    <property type="entry name" value="ZnF_C2H2"/>
    <property type="match status" value="1"/>
</dbReference>
<evidence type="ECO:0000256" key="4">
    <source>
        <dbReference type="PROSITE-ProRule" id="PRU00042"/>
    </source>
</evidence>
<protein>
    <recommendedName>
        <fullName evidence="5">C2H2-type domain-containing protein</fullName>
    </recommendedName>
</protein>
<dbReference type="Pfam" id="PF00096">
    <property type="entry name" value="zf-C2H2"/>
    <property type="match status" value="1"/>
</dbReference>
<accession>A0ABQ9QKI7</accession>
<dbReference type="InterPro" id="IPR036236">
    <property type="entry name" value="Znf_C2H2_sf"/>
</dbReference>
<comment type="caution">
    <text evidence="6">The sequence shown here is derived from an EMBL/GenBank/DDBJ whole genome shotgun (WGS) entry which is preliminary data.</text>
</comment>
<evidence type="ECO:0000256" key="2">
    <source>
        <dbReference type="ARBA" id="ARBA00022771"/>
    </source>
</evidence>
<evidence type="ECO:0000256" key="3">
    <source>
        <dbReference type="ARBA" id="ARBA00022833"/>
    </source>
</evidence>
<organism evidence="6 7">
    <name type="scientific">Colletotrichum tamarilloi</name>
    <dbReference type="NCBI Taxonomy" id="1209934"/>
    <lineage>
        <taxon>Eukaryota</taxon>
        <taxon>Fungi</taxon>
        <taxon>Dikarya</taxon>
        <taxon>Ascomycota</taxon>
        <taxon>Pezizomycotina</taxon>
        <taxon>Sordariomycetes</taxon>
        <taxon>Hypocreomycetidae</taxon>
        <taxon>Glomerellales</taxon>
        <taxon>Glomerellaceae</taxon>
        <taxon>Colletotrichum</taxon>
        <taxon>Colletotrichum acutatum species complex</taxon>
    </lineage>
</organism>
<evidence type="ECO:0000259" key="5">
    <source>
        <dbReference type="PROSITE" id="PS50157"/>
    </source>
</evidence>
<dbReference type="GeneID" id="85415971"/>
<gene>
    <name evidence="6" type="ORF">CTAM01_15739</name>
</gene>
<reference evidence="6 7" key="1">
    <citation type="submission" date="2016-10" db="EMBL/GenBank/DDBJ databases">
        <title>The genome sequence of Colletotrichum fioriniae PJ7.</title>
        <authorList>
            <person name="Baroncelli R."/>
        </authorList>
    </citation>
    <scope>NUCLEOTIDE SEQUENCE [LARGE SCALE GENOMIC DNA]</scope>
    <source>
        <strain evidence="6 7">Tom-12</strain>
    </source>
</reference>
<dbReference type="InterPro" id="IPR013087">
    <property type="entry name" value="Znf_C2H2_type"/>
</dbReference>
<evidence type="ECO:0000313" key="6">
    <source>
        <dbReference type="EMBL" id="KAK1475107.1"/>
    </source>
</evidence>
<dbReference type="PROSITE" id="PS00028">
    <property type="entry name" value="ZINC_FINGER_C2H2_1"/>
    <property type="match status" value="1"/>
</dbReference>
<dbReference type="PROSITE" id="PS50157">
    <property type="entry name" value="ZINC_FINGER_C2H2_2"/>
    <property type="match status" value="1"/>
</dbReference>
<dbReference type="SUPFAM" id="SSF57667">
    <property type="entry name" value="beta-beta-alpha zinc fingers"/>
    <property type="match status" value="1"/>
</dbReference>
<dbReference type="EMBL" id="MLFU01000175">
    <property type="protein sequence ID" value="KAK1475107.1"/>
    <property type="molecule type" value="Genomic_DNA"/>
</dbReference>